<dbReference type="InterPro" id="IPR022764">
    <property type="entry name" value="Peptidase_S54_rhomboid_dom"/>
</dbReference>
<keyword evidence="2 5" id="KW-0812">Transmembrane</keyword>
<keyword evidence="7" id="KW-0378">Hydrolase</keyword>
<dbReference type="RefSeq" id="WP_109535393.1">
    <property type="nucleotide sequence ID" value="NZ_QEYD01000019.1"/>
</dbReference>
<dbReference type="Pfam" id="PF01694">
    <property type="entry name" value="Rhomboid"/>
    <property type="match status" value="1"/>
</dbReference>
<dbReference type="GO" id="GO:0006508">
    <property type="term" value="P:proteolysis"/>
    <property type="evidence" value="ECO:0007669"/>
    <property type="project" value="UniProtKB-KW"/>
</dbReference>
<proteinExistence type="predicted"/>
<evidence type="ECO:0000256" key="1">
    <source>
        <dbReference type="ARBA" id="ARBA00004141"/>
    </source>
</evidence>
<feature type="domain" description="Peptidase S54 rhomboid" evidence="6">
    <location>
        <begin position="85"/>
        <end position="226"/>
    </location>
</feature>
<evidence type="ECO:0000256" key="5">
    <source>
        <dbReference type="SAM" id="Phobius"/>
    </source>
</evidence>
<feature type="transmembrane region" description="Helical" evidence="5">
    <location>
        <begin position="149"/>
        <end position="171"/>
    </location>
</feature>
<evidence type="ECO:0000313" key="8">
    <source>
        <dbReference type="Proteomes" id="UP000244940"/>
    </source>
</evidence>
<dbReference type="InterPro" id="IPR035952">
    <property type="entry name" value="Rhomboid-like_sf"/>
</dbReference>
<feature type="transmembrane region" description="Helical" evidence="5">
    <location>
        <begin position="208"/>
        <end position="227"/>
    </location>
</feature>
<reference evidence="7 8" key="1">
    <citation type="submission" date="2018-05" db="EMBL/GenBank/DDBJ databases">
        <title>Pararhodobacter marina sp. nov., isolated from deep-sea water of the Indian Ocean.</title>
        <authorList>
            <person name="Lai Q.Sr."/>
            <person name="Liu X."/>
            <person name="Shao Z."/>
        </authorList>
    </citation>
    <scope>NUCLEOTIDE SEQUENCE [LARGE SCALE GENOMIC DNA]</scope>
    <source>
        <strain evidence="7 8">CIC4N-9</strain>
    </source>
</reference>
<keyword evidence="3 5" id="KW-1133">Transmembrane helix</keyword>
<gene>
    <name evidence="7" type="ORF">C4N9_21465</name>
</gene>
<feature type="transmembrane region" description="Helical" evidence="5">
    <location>
        <begin position="27"/>
        <end position="49"/>
    </location>
</feature>
<comment type="caution">
    <text evidence="7">The sequence shown here is derived from an EMBL/GenBank/DDBJ whole genome shotgun (WGS) entry which is preliminary data.</text>
</comment>
<accession>A0A2U2C3U5</accession>
<feature type="transmembrane region" description="Helical" evidence="5">
    <location>
        <begin position="120"/>
        <end position="143"/>
    </location>
</feature>
<evidence type="ECO:0000313" key="7">
    <source>
        <dbReference type="EMBL" id="PWE26560.1"/>
    </source>
</evidence>
<evidence type="ECO:0000259" key="6">
    <source>
        <dbReference type="Pfam" id="PF01694"/>
    </source>
</evidence>
<dbReference type="GO" id="GO:0004252">
    <property type="term" value="F:serine-type endopeptidase activity"/>
    <property type="evidence" value="ECO:0007669"/>
    <property type="project" value="InterPro"/>
</dbReference>
<dbReference type="EMBL" id="QEYD01000019">
    <property type="protein sequence ID" value="PWE26560.1"/>
    <property type="molecule type" value="Genomic_DNA"/>
</dbReference>
<evidence type="ECO:0000256" key="3">
    <source>
        <dbReference type="ARBA" id="ARBA00022989"/>
    </source>
</evidence>
<dbReference type="Gene3D" id="1.20.1540.10">
    <property type="entry name" value="Rhomboid-like"/>
    <property type="match status" value="1"/>
</dbReference>
<comment type="subcellular location">
    <subcellularLocation>
        <location evidence="1">Membrane</location>
        <topology evidence="1">Multi-pass membrane protein</topology>
    </subcellularLocation>
</comment>
<name>A0A2U2C3U5_9RHOB</name>
<dbReference type="AlphaFoldDB" id="A0A2U2C3U5"/>
<feature type="transmembrane region" description="Helical" evidence="5">
    <location>
        <begin position="89"/>
        <end position="113"/>
    </location>
</feature>
<keyword evidence="7" id="KW-0645">Protease</keyword>
<evidence type="ECO:0000256" key="2">
    <source>
        <dbReference type="ARBA" id="ARBA00022692"/>
    </source>
</evidence>
<keyword evidence="4 5" id="KW-0472">Membrane</keyword>
<evidence type="ECO:0000256" key="4">
    <source>
        <dbReference type="ARBA" id="ARBA00023136"/>
    </source>
</evidence>
<sequence length="240" mass="25882">MTDEQDDDERLLRDLNSSPINALPGMVWLLVLMIAGVELLLSAAGYGLIGGASGVGWRLEAIQRFAYSSAVQSWMLETWRFPPMHLLRYLSFPFIHAGPMHAVFAIVLIAALGKMVGERFGAAGFLALAVLVPILSAVLFGLVMGEDQLGWLFGAMPTVFALVGAFTWLKFRDAQGDRAKQTRAFGMIAVLLGARLAFGLIAETGPGWIAEVAAFAFGFGLSALVLGPGSWQRLRARIRG</sequence>
<keyword evidence="8" id="KW-1185">Reference proteome</keyword>
<feature type="transmembrane region" description="Helical" evidence="5">
    <location>
        <begin position="183"/>
        <end position="202"/>
    </location>
</feature>
<dbReference type="Proteomes" id="UP000244940">
    <property type="component" value="Unassembled WGS sequence"/>
</dbReference>
<dbReference type="GO" id="GO:0016020">
    <property type="term" value="C:membrane"/>
    <property type="evidence" value="ECO:0007669"/>
    <property type="project" value="UniProtKB-SubCell"/>
</dbReference>
<protein>
    <submittedName>
        <fullName evidence="7">Rhomboid family intramembrane serine protease</fullName>
    </submittedName>
</protein>
<organism evidence="7 8">
    <name type="scientific">Pararhodobacter marinus</name>
    <dbReference type="NCBI Taxonomy" id="2184063"/>
    <lineage>
        <taxon>Bacteria</taxon>
        <taxon>Pseudomonadati</taxon>
        <taxon>Pseudomonadota</taxon>
        <taxon>Alphaproteobacteria</taxon>
        <taxon>Rhodobacterales</taxon>
        <taxon>Paracoccaceae</taxon>
        <taxon>Pararhodobacter</taxon>
    </lineage>
</organism>
<dbReference type="SUPFAM" id="SSF144091">
    <property type="entry name" value="Rhomboid-like"/>
    <property type="match status" value="1"/>
</dbReference>
<dbReference type="GeneID" id="94367468"/>
<dbReference type="OrthoDB" id="7836448at2"/>